<dbReference type="RefSeq" id="WP_095271647.1">
    <property type="nucleotide sequence ID" value="NZ_NPBH01000059.1"/>
</dbReference>
<feature type="domain" description="Aminoglycoside phosphotransferase" evidence="1">
    <location>
        <begin position="26"/>
        <end position="264"/>
    </location>
</feature>
<evidence type="ECO:0000259" key="1">
    <source>
        <dbReference type="Pfam" id="PF01636"/>
    </source>
</evidence>
<organism evidence="2 3">
    <name type="scientific">Terribacillus saccharophilus</name>
    <dbReference type="NCBI Taxonomy" id="361277"/>
    <lineage>
        <taxon>Bacteria</taxon>
        <taxon>Bacillati</taxon>
        <taxon>Bacillota</taxon>
        <taxon>Bacilli</taxon>
        <taxon>Bacillales</taxon>
        <taxon>Bacillaceae</taxon>
        <taxon>Terribacillus</taxon>
    </lineage>
</organism>
<dbReference type="PANTHER" id="PTHR21310:SF15">
    <property type="entry name" value="AMINOGLYCOSIDE PHOSPHOTRANSFERASE DOMAIN-CONTAINING PROTEIN"/>
    <property type="match status" value="1"/>
</dbReference>
<gene>
    <name evidence="2" type="ORF">CHI12_13150</name>
</gene>
<reference evidence="2 3" key="1">
    <citation type="submission" date="2017-07" db="EMBL/GenBank/DDBJ databases">
        <title>Isolation and whole genome analysis of endospore-forming bacteria from heroin.</title>
        <authorList>
            <person name="Kalinowski J."/>
            <person name="Ahrens B."/>
            <person name="Al-Dilaimi A."/>
            <person name="Winkler A."/>
            <person name="Wibberg D."/>
            <person name="Schleenbecker U."/>
            <person name="Ruckert C."/>
            <person name="Wolfel R."/>
            <person name="Grass G."/>
        </authorList>
    </citation>
    <scope>NUCLEOTIDE SEQUENCE [LARGE SCALE GENOMIC DNA]</scope>
    <source>
        <strain evidence="2 3">7509</strain>
    </source>
</reference>
<dbReference type="AlphaFoldDB" id="A0A268HB22"/>
<evidence type="ECO:0000313" key="2">
    <source>
        <dbReference type="EMBL" id="PAE07083.1"/>
    </source>
</evidence>
<dbReference type="PANTHER" id="PTHR21310">
    <property type="entry name" value="AMINOGLYCOSIDE PHOSPHOTRANSFERASE-RELATED-RELATED"/>
    <property type="match status" value="1"/>
</dbReference>
<dbReference type="Gene3D" id="3.90.1200.10">
    <property type="match status" value="1"/>
</dbReference>
<dbReference type="GO" id="GO:0016740">
    <property type="term" value="F:transferase activity"/>
    <property type="evidence" value="ECO:0007669"/>
    <property type="project" value="UniProtKB-KW"/>
</dbReference>
<keyword evidence="2" id="KW-0808">Transferase</keyword>
<dbReference type="SUPFAM" id="SSF56112">
    <property type="entry name" value="Protein kinase-like (PK-like)"/>
    <property type="match status" value="1"/>
</dbReference>
<dbReference type="InterPro" id="IPR011009">
    <property type="entry name" value="Kinase-like_dom_sf"/>
</dbReference>
<name>A0A268HB22_9BACI</name>
<evidence type="ECO:0000313" key="3">
    <source>
        <dbReference type="Proteomes" id="UP000216475"/>
    </source>
</evidence>
<proteinExistence type="predicted"/>
<dbReference type="Pfam" id="PF01636">
    <property type="entry name" value="APH"/>
    <property type="match status" value="1"/>
</dbReference>
<dbReference type="Proteomes" id="UP000216475">
    <property type="component" value="Unassembled WGS sequence"/>
</dbReference>
<dbReference type="Gene3D" id="3.30.200.20">
    <property type="entry name" value="Phosphorylase Kinase, domain 1"/>
    <property type="match status" value="1"/>
</dbReference>
<dbReference type="InterPro" id="IPR002575">
    <property type="entry name" value="Aminoglycoside_PTrfase"/>
</dbReference>
<protein>
    <submittedName>
        <fullName evidence="2">Macrolide 2'-phosphotransferase</fullName>
    </submittedName>
</protein>
<dbReference type="EMBL" id="NPBH01000059">
    <property type="protein sequence ID" value="PAE07083.1"/>
    <property type="molecule type" value="Genomic_DNA"/>
</dbReference>
<comment type="caution">
    <text evidence="2">The sequence shown here is derived from an EMBL/GenBank/DDBJ whole genome shotgun (WGS) entry which is preliminary data.</text>
</comment>
<sequence length="300" mass="34513">MVLKKQQAVEIAKGYGLDVIENSIIFNESGLDFKVAYAEDNKGNEWVLRFPRRDDVMKRTIVEKKTLDVINKHVDFQFPLWLVYEDDLIAYRKLTGVPAGTIDPEIQSYVWEMNHENVPETFHQTLANTLATLHTIPIDEASKAGLLVHTAEEARKTMRERMEKVKGTFGVGETLWARWQNWINNKDLWPEKTGLIHGDLHAGHTMIDKDAKVTGLIDWTEAKVTDVANDFVFQYRTFGEPELEKLIGYYKQAGGIYWPKMKEHIIELNAAYPVAIAEFAIISDLEEYKQMAKEVLEINN</sequence>
<dbReference type="CDD" id="cd05152">
    <property type="entry name" value="MPH2"/>
    <property type="match status" value="1"/>
</dbReference>
<accession>A0A268HB22</accession>
<dbReference type="InterPro" id="IPR051678">
    <property type="entry name" value="AGP_Transferase"/>
</dbReference>